<feature type="active site" description="Proton donor" evidence="15">
    <location>
        <position position="421"/>
    </location>
</feature>
<keyword evidence="6" id="KW-0812">Transmembrane</keyword>
<comment type="similarity">
    <text evidence="3">Belongs to the peptidase M1 family.</text>
</comment>
<dbReference type="InterPro" id="IPR034015">
    <property type="entry name" value="M1_LTA4H"/>
</dbReference>
<evidence type="ECO:0000256" key="5">
    <source>
        <dbReference type="ARBA" id="ARBA00022670"/>
    </source>
</evidence>
<evidence type="ECO:0000259" key="18">
    <source>
        <dbReference type="SMART" id="SM01263"/>
    </source>
</evidence>
<dbReference type="CDD" id="cd09599">
    <property type="entry name" value="M1_LTA4H"/>
    <property type="match status" value="1"/>
</dbReference>
<evidence type="ECO:0000256" key="9">
    <source>
        <dbReference type="ARBA" id="ARBA00022801"/>
    </source>
</evidence>
<dbReference type="SUPFAM" id="SSF63737">
    <property type="entry name" value="Leukotriene A4 hydrolase N-terminal domain"/>
    <property type="match status" value="1"/>
</dbReference>
<dbReference type="GO" id="GO:0008270">
    <property type="term" value="F:zinc ion binding"/>
    <property type="evidence" value="ECO:0007669"/>
    <property type="project" value="InterPro"/>
</dbReference>
<dbReference type="Gene3D" id="3.30.2010.30">
    <property type="match status" value="1"/>
</dbReference>
<keyword evidence="8" id="KW-0999">Mitochondrion inner membrane</keyword>
<feature type="binding site" evidence="17">
    <location>
        <position position="332"/>
    </location>
    <ligand>
        <name>Zn(2+)</name>
        <dbReference type="ChEBI" id="CHEBI:29105"/>
        <note>catalytic</note>
    </ligand>
</feature>
<dbReference type="InterPro" id="IPR045357">
    <property type="entry name" value="Aminopeptidase_N-like_N"/>
</dbReference>
<dbReference type="GO" id="GO:0006508">
    <property type="term" value="P:proteolysis"/>
    <property type="evidence" value="ECO:0007669"/>
    <property type="project" value="UniProtKB-KW"/>
</dbReference>
<dbReference type="InterPro" id="IPR027268">
    <property type="entry name" value="Peptidase_M4/M1_CTD_sf"/>
</dbReference>
<dbReference type="Ensembl" id="ENSLLET00000007933.1">
    <property type="protein sequence ID" value="ENSLLEP00000007623.1"/>
    <property type="gene ID" value="ENSLLEG00000004839.1"/>
</dbReference>
<dbReference type="GO" id="GO:0006850">
    <property type="term" value="P:pyruvate import into mitochondria"/>
    <property type="evidence" value="ECO:0007669"/>
    <property type="project" value="InterPro"/>
</dbReference>
<dbReference type="Gene3D" id="2.60.40.1730">
    <property type="entry name" value="tricorn interacting facor f3 domain"/>
    <property type="match status" value="1"/>
</dbReference>
<dbReference type="GO" id="GO:0005743">
    <property type="term" value="C:mitochondrial inner membrane"/>
    <property type="evidence" value="ECO:0007669"/>
    <property type="project" value="UniProtKB-SubCell"/>
</dbReference>
<dbReference type="Proteomes" id="UP000694569">
    <property type="component" value="Unplaced"/>
</dbReference>
<evidence type="ECO:0000256" key="4">
    <source>
        <dbReference type="ARBA" id="ARBA00022448"/>
    </source>
</evidence>
<feature type="binding site" evidence="17">
    <location>
        <position position="336"/>
    </location>
    <ligand>
        <name>Zn(2+)</name>
        <dbReference type="ChEBI" id="CHEBI:29105"/>
        <note>catalytic</note>
    </ligand>
</feature>
<evidence type="ECO:0000313" key="19">
    <source>
        <dbReference type="Ensembl" id="ENSLLEP00000007623.1"/>
    </source>
</evidence>
<dbReference type="PANTHER" id="PTHR45726:SF1">
    <property type="entry name" value="AMINOPEPTIDASE B"/>
    <property type="match status" value="1"/>
</dbReference>
<feature type="domain" description="Peptidase M1 leukotriene A4 hydrolase/aminopeptidase C-terminal" evidence="18">
    <location>
        <begin position="507"/>
        <end position="652"/>
    </location>
</feature>
<evidence type="ECO:0000256" key="16">
    <source>
        <dbReference type="PIRSR" id="PIRSR634015-2"/>
    </source>
</evidence>
<reference evidence="19" key="1">
    <citation type="submission" date="2025-08" db="UniProtKB">
        <authorList>
            <consortium name="Ensembl"/>
        </authorList>
    </citation>
    <scope>IDENTIFICATION</scope>
</reference>
<evidence type="ECO:0000256" key="11">
    <source>
        <dbReference type="ARBA" id="ARBA00022989"/>
    </source>
</evidence>
<dbReference type="PRINTS" id="PR00756">
    <property type="entry name" value="ALADIPTASE"/>
</dbReference>
<dbReference type="Pfam" id="PF01433">
    <property type="entry name" value="Peptidase_M1"/>
    <property type="match status" value="1"/>
</dbReference>
<feature type="active site" description="Proton acceptor" evidence="15">
    <location>
        <position position="333"/>
    </location>
</feature>
<dbReference type="SUPFAM" id="SSF55486">
    <property type="entry name" value="Metalloproteases ('zincins'), catalytic domain"/>
    <property type="match status" value="1"/>
</dbReference>
<feature type="binding site" evidence="16">
    <location>
        <begin position="303"/>
        <end position="308"/>
    </location>
    <ligand>
        <name>a peptide</name>
        <dbReference type="ChEBI" id="CHEBI:60466"/>
    </ligand>
</feature>
<dbReference type="InterPro" id="IPR042097">
    <property type="entry name" value="Aminopeptidase_N-like_N_sf"/>
</dbReference>
<evidence type="ECO:0000256" key="1">
    <source>
        <dbReference type="ARBA" id="ARBA00004448"/>
    </source>
</evidence>
<proteinExistence type="inferred from homology"/>
<comment type="subcellular location">
    <subcellularLocation>
        <location evidence="1">Mitochondrion inner membrane</location>
        <topology evidence="1">Multi-pass membrane protein</topology>
    </subcellularLocation>
</comment>
<evidence type="ECO:0000256" key="6">
    <source>
        <dbReference type="ARBA" id="ARBA00022692"/>
    </source>
</evidence>
<dbReference type="Gene3D" id="1.25.40.320">
    <property type="entry name" value="Peptidase M1, leukotriene A4 hydrolase/aminopeptidase C-terminal domain"/>
    <property type="match status" value="1"/>
</dbReference>
<keyword evidence="9" id="KW-0378">Hydrolase</keyword>
<protein>
    <submittedName>
        <fullName evidence="19">Arginyl aminopeptidase</fullName>
    </submittedName>
</protein>
<evidence type="ECO:0000256" key="10">
    <source>
        <dbReference type="ARBA" id="ARBA00022833"/>
    </source>
</evidence>
<dbReference type="SMART" id="SM01263">
    <property type="entry name" value="Leuk-A4-hydro_C"/>
    <property type="match status" value="1"/>
</dbReference>
<evidence type="ECO:0000256" key="7">
    <source>
        <dbReference type="ARBA" id="ARBA00022723"/>
    </source>
</evidence>
<dbReference type="FunFam" id="1.10.390.10:FF:000003">
    <property type="entry name" value="Leukotriene A(4) hydrolase"/>
    <property type="match status" value="1"/>
</dbReference>
<evidence type="ECO:0000256" key="3">
    <source>
        <dbReference type="ARBA" id="ARBA00010136"/>
    </source>
</evidence>
<evidence type="ECO:0000256" key="8">
    <source>
        <dbReference type="ARBA" id="ARBA00022792"/>
    </source>
</evidence>
<sequence length="654" mass="74095">MAAAVGLRASYHRMLNKIEFMLPPKIRPFYNHPAGPKTVFFWAPIMKWGLVVAGMADMTRPAEKLSPGQSGVLTATGLIWSRYSLVIIPKNWSLFAVNFFVGCAGGSQLFRIWNISHDHCGAGHGNRSSGSQHGRLLYHWIMQVPKSLNHQCLLALQVCWLEPQQTAGKKKPYMYTQGQAVLNRCFFPSFDTPVVKSTFSANITVPDGFTAIMSANNWDRQGQTFVFNMTQPIPSYLVALVVGDIVSADVGPRSRVWAEPCLIEAAKKEYDGVIEEFLTVGEKLFGPYVWGRYDVLFMPPSFPFGGMENPCITFVTPCLLAGDRSLADVIIHEISHSWFGNLVTNANWGEFWLNEGFTMYAQRRISTELYGYSYSCLEAATGRALLRQHMDTSGEDHPLNKLRVKIEPGVDPDDTYNETPYEKGFCFVSYLAHLVGDQGKFDAFLRAYIDSFKFQSITADEALDFYLDYFPDLKSREVDKITGLEFDRWLNTPGWPPFLPDLSPGNDLMKPAEELAVLWSANPLDMEAIARVDIAQWKTYQLIYYLDRILEKSPLPSGNIEELAKYYPKISEAANAELRLRWGQIILKNDYQLHFHKVHDFLQSQGKQKYTLPLYRAMNAGSEAACALGREIYNKTSEQLHFNVKNYVKKILDA</sequence>
<name>A0A8C5M1V8_9ANUR</name>
<dbReference type="InterPro" id="IPR038502">
    <property type="entry name" value="M1_LTA-4_hydro/amino_C_sf"/>
</dbReference>
<keyword evidence="13" id="KW-0496">Mitochondrion</keyword>
<keyword evidence="20" id="KW-1185">Reference proteome</keyword>
<comment type="similarity">
    <text evidence="2">Belongs to the mitochondrial pyruvate carrier (MPC) (TC 2.A.105) family.</text>
</comment>
<dbReference type="PANTHER" id="PTHR45726">
    <property type="entry name" value="LEUKOTRIENE A-4 HYDROLASE"/>
    <property type="match status" value="1"/>
</dbReference>
<evidence type="ECO:0000256" key="13">
    <source>
        <dbReference type="ARBA" id="ARBA00023128"/>
    </source>
</evidence>
<evidence type="ECO:0000256" key="14">
    <source>
        <dbReference type="ARBA" id="ARBA00023136"/>
    </source>
</evidence>
<dbReference type="Pfam" id="PF09127">
    <property type="entry name" value="Leuk-A4-hydro_C"/>
    <property type="match status" value="1"/>
</dbReference>
<evidence type="ECO:0000256" key="12">
    <source>
        <dbReference type="ARBA" id="ARBA00023049"/>
    </source>
</evidence>
<keyword evidence="7 17" id="KW-0479">Metal-binding</keyword>
<accession>A0A8C5M1V8</accession>
<keyword evidence="12" id="KW-0482">Metalloprotease</keyword>
<dbReference type="GeneTree" id="ENSGT00940000160431"/>
<dbReference type="SUPFAM" id="SSF48371">
    <property type="entry name" value="ARM repeat"/>
    <property type="match status" value="1"/>
</dbReference>
<dbReference type="GO" id="GO:0005615">
    <property type="term" value="C:extracellular space"/>
    <property type="evidence" value="ECO:0007669"/>
    <property type="project" value="TreeGrafter"/>
</dbReference>
<keyword evidence="5" id="KW-0645">Protease</keyword>
<reference evidence="19" key="2">
    <citation type="submission" date="2025-09" db="UniProtKB">
        <authorList>
            <consortium name="Ensembl"/>
        </authorList>
    </citation>
    <scope>IDENTIFICATION</scope>
</reference>
<feature type="binding site" evidence="16">
    <location>
        <begin position="177"/>
        <end position="179"/>
    </location>
    <ligand>
        <name>a peptide</name>
        <dbReference type="ChEBI" id="CHEBI:60466"/>
    </ligand>
</feature>
<feature type="binding site" evidence="17">
    <location>
        <position position="355"/>
    </location>
    <ligand>
        <name>Zn(2+)</name>
        <dbReference type="ChEBI" id="CHEBI:29105"/>
        <note>catalytic</note>
    </ligand>
</feature>
<organism evidence="19 20">
    <name type="scientific">Leptobrachium leishanense</name>
    <name type="common">Leishan spiny toad</name>
    <dbReference type="NCBI Taxonomy" id="445787"/>
    <lineage>
        <taxon>Eukaryota</taxon>
        <taxon>Metazoa</taxon>
        <taxon>Chordata</taxon>
        <taxon>Craniata</taxon>
        <taxon>Vertebrata</taxon>
        <taxon>Euteleostomi</taxon>
        <taxon>Amphibia</taxon>
        <taxon>Batrachia</taxon>
        <taxon>Anura</taxon>
        <taxon>Pelobatoidea</taxon>
        <taxon>Megophryidae</taxon>
        <taxon>Leptobrachium</taxon>
    </lineage>
</organism>
<evidence type="ECO:0000256" key="15">
    <source>
        <dbReference type="PIRSR" id="PIRSR634015-1"/>
    </source>
</evidence>
<keyword evidence="14" id="KW-0472">Membrane</keyword>
<dbReference type="Gene3D" id="1.10.390.10">
    <property type="entry name" value="Neutral Protease Domain 2"/>
    <property type="match status" value="1"/>
</dbReference>
<dbReference type="Pfam" id="PF03650">
    <property type="entry name" value="MPC"/>
    <property type="match status" value="1"/>
</dbReference>
<dbReference type="GO" id="GO:0070006">
    <property type="term" value="F:metalloaminopeptidase activity"/>
    <property type="evidence" value="ECO:0007669"/>
    <property type="project" value="UniProtKB-ARBA"/>
</dbReference>
<dbReference type="InterPro" id="IPR014782">
    <property type="entry name" value="Peptidase_M1_dom"/>
</dbReference>
<comment type="cofactor">
    <cofactor evidence="17">
        <name>Zn(2+)</name>
        <dbReference type="ChEBI" id="CHEBI:29105"/>
    </cofactor>
    <text evidence="17">Binds 1 zinc ion per subunit.</text>
</comment>
<evidence type="ECO:0000256" key="17">
    <source>
        <dbReference type="PIRSR" id="PIRSR634015-3"/>
    </source>
</evidence>
<dbReference type="InterPro" id="IPR015211">
    <property type="entry name" value="Peptidase_M1_C"/>
</dbReference>
<dbReference type="InterPro" id="IPR005336">
    <property type="entry name" value="MPC"/>
</dbReference>
<dbReference type="OrthoDB" id="79562at2759"/>
<keyword evidence="10 17" id="KW-0862">Zinc</keyword>
<keyword evidence="4" id="KW-0813">Transport</keyword>
<gene>
    <name evidence="19" type="primary">RNPEP</name>
</gene>
<dbReference type="FunFam" id="1.25.40.320:FF:000001">
    <property type="entry name" value="Leukotriene A(4) hydrolase"/>
    <property type="match status" value="1"/>
</dbReference>
<dbReference type="FunFam" id="3.30.2010.30:FF:000001">
    <property type="entry name" value="Leukotriene A(4) hydrolase"/>
    <property type="match status" value="1"/>
</dbReference>
<dbReference type="InterPro" id="IPR001930">
    <property type="entry name" value="Peptidase_M1"/>
</dbReference>
<dbReference type="InterPro" id="IPR016024">
    <property type="entry name" value="ARM-type_fold"/>
</dbReference>
<feature type="binding site" evidence="16">
    <location>
        <begin position="607"/>
        <end position="609"/>
    </location>
    <ligand>
        <name>a peptide</name>
        <dbReference type="ChEBI" id="CHEBI:60466"/>
    </ligand>
</feature>
<keyword evidence="11" id="KW-1133">Transmembrane helix</keyword>
<evidence type="ECO:0000313" key="20">
    <source>
        <dbReference type="Proteomes" id="UP000694569"/>
    </source>
</evidence>
<dbReference type="InterPro" id="IPR049980">
    <property type="entry name" value="LTA4H_cat"/>
</dbReference>
<evidence type="ECO:0000256" key="2">
    <source>
        <dbReference type="ARBA" id="ARBA00006416"/>
    </source>
</evidence>
<dbReference type="Pfam" id="PF17900">
    <property type="entry name" value="Peptidase_M1_N"/>
    <property type="match status" value="1"/>
</dbReference>
<dbReference type="AlphaFoldDB" id="A0A8C5M1V8"/>